<evidence type="ECO:0000256" key="2">
    <source>
        <dbReference type="ARBA" id="ARBA00008974"/>
    </source>
</evidence>
<keyword evidence="6 7" id="KW-0472">Membrane</keyword>
<gene>
    <name evidence="8" type="ORF">HDA36_001190</name>
</gene>
<feature type="transmembrane region" description="Helical" evidence="7">
    <location>
        <begin position="152"/>
        <end position="173"/>
    </location>
</feature>
<keyword evidence="4 7" id="KW-0812">Transmembrane</keyword>
<evidence type="ECO:0000256" key="6">
    <source>
        <dbReference type="ARBA" id="ARBA00023136"/>
    </source>
</evidence>
<feature type="transmembrane region" description="Helical" evidence="7">
    <location>
        <begin position="119"/>
        <end position="140"/>
    </location>
</feature>
<evidence type="ECO:0000256" key="4">
    <source>
        <dbReference type="ARBA" id="ARBA00022692"/>
    </source>
</evidence>
<evidence type="ECO:0000313" key="8">
    <source>
        <dbReference type="EMBL" id="MBB5431106.1"/>
    </source>
</evidence>
<keyword evidence="9" id="KW-1185">Reference proteome</keyword>
<protein>
    <submittedName>
        <fullName evidence="8">Purine-cytosine permease-like protein</fullName>
    </submittedName>
</protein>
<dbReference type="Proteomes" id="UP000572635">
    <property type="component" value="Unassembled WGS sequence"/>
</dbReference>
<feature type="transmembrane region" description="Helical" evidence="7">
    <location>
        <begin position="6"/>
        <end position="32"/>
    </location>
</feature>
<dbReference type="InterPro" id="IPR001248">
    <property type="entry name" value="Pur-cyt_permease"/>
</dbReference>
<proteinExistence type="inferred from homology"/>
<accession>A0A7W8QKC6</accession>
<organism evidence="8 9">
    <name type="scientific">Nocardiopsis composta</name>
    <dbReference type="NCBI Taxonomy" id="157465"/>
    <lineage>
        <taxon>Bacteria</taxon>
        <taxon>Bacillati</taxon>
        <taxon>Actinomycetota</taxon>
        <taxon>Actinomycetes</taxon>
        <taxon>Streptosporangiales</taxon>
        <taxon>Nocardiopsidaceae</taxon>
        <taxon>Nocardiopsis</taxon>
    </lineage>
</organism>
<feature type="transmembrane region" description="Helical" evidence="7">
    <location>
        <begin position="93"/>
        <end position="112"/>
    </location>
</feature>
<evidence type="ECO:0000313" key="9">
    <source>
        <dbReference type="Proteomes" id="UP000572635"/>
    </source>
</evidence>
<name>A0A7W8QKC6_9ACTN</name>
<keyword evidence="5 7" id="KW-1133">Transmembrane helix</keyword>
<feature type="transmembrane region" description="Helical" evidence="7">
    <location>
        <begin position="236"/>
        <end position="256"/>
    </location>
</feature>
<evidence type="ECO:0000256" key="3">
    <source>
        <dbReference type="ARBA" id="ARBA00022448"/>
    </source>
</evidence>
<keyword evidence="3" id="KW-0813">Transport</keyword>
<feature type="transmembrane region" description="Helical" evidence="7">
    <location>
        <begin position="353"/>
        <end position="374"/>
    </location>
</feature>
<evidence type="ECO:0000256" key="1">
    <source>
        <dbReference type="ARBA" id="ARBA00004141"/>
    </source>
</evidence>
<dbReference type="GO" id="GO:0005886">
    <property type="term" value="C:plasma membrane"/>
    <property type="evidence" value="ECO:0007669"/>
    <property type="project" value="TreeGrafter"/>
</dbReference>
<comment type="similarity">
    <text evidence="2">Belongs to the purine-cytosine permease (2.A.39) family.</text>
</comment>
<feature type="transmembrane region" description="Helical" evidence="7">
    <location>
        <begin position="386"/>
        <end position="403"/>
    </location>
</feature>
<dbReference type="InterPro" id="IPR026030">
    <property type="entry name" value="Pur-cyt_permease_Fcy2/21/22"/>
</dbReference>
<dbReference type="Pfam" id="PF02133">
    <property type="entry name" value="Transp_cyt_pur"/>
    <property type="match status" value="1"/>
</dbReference>
<comment type="subcellular location">
    <subcellularLocation>
        <location evidence="1">Membrane</location>
        <topology evidence="1">Multi-pass membrane protein</topology>
    </subcellularLocation>
</comment>
<dbReference type="PIRSF" id="PIRSF002744">
    <property type="entry name" value="Pur-cyt_permease"/>
    <property type="match status" value="1"/>
</dbReference>
<reference evidence="8 9" key="1">
    <citation type="submission" date="2020-08" db="EMBL/GenBank/DDBJ databases">
        <title>Sequencing the genomes of 1000 actinobacteria strains.</title>
        <authorList>
            <person name="Klenk H.-P."/>
        </authorList>
    </citation>
    <scope>NUCLEOTIDE SEQUENCE [LARGE SCALE GENOMIC DNA]</scope>
    <source>
        <strain evidence="8 9">DSM 44551</strain>
    </source>
</reference>
<comment type="caution">
    <text evidence="8">The sequence shown here is derived from an EMBL/GenBank/DDBJ whole genome shotgun (WGS) entry which is preliminary data.</text>
</comment>
<dbReference type="Gene3D" id="1.10.4160.10">
    <property type="entry name" value="Hydantoin permease"/>
    <property type="match status" value="1"/>
</dbReference>
<dbReference type="EMBL" id="JACHDB010000001">
    <property type="protein sequence ID" value="MBB5431106.1"/>
    <property type="molecule type" value="Genomic_DNA"/>
</dbReference>
<dbReference type="GO" id="GO:0022857">
    <property type="term" value="F:transmembrane transporter activity"/>
    <property type="evidence" value="ECO:0007669"/>
    <property type="project" value="InterPro"/>
</dbReference>
<feature type="transmembrane region" description="Helical" evidence="7">
    <location>
        <begin position="53"/>
        <end position="73"/>
    </location>
</feature>
<dbReference type="PANTHER" id="PTHR31806">
    <property type="entry name" value="PURINE-CYTOSINE PERMEASE FCY2-RELATED"/>
    <property type="match status" value="1"/>
</dbReference>
<dbReference type="PANTHER" id="PTHR31806:SF1">
    <property type="entry name" value="PURINE-CYTOSINE PERMEASE FCY2-RELATED"/>
    <property type="match status" value="1"/>
</dbReference>
<evidence type="ECO:0000256" key="7">
    <source>
        <dbReference type="SAM" id="Phobius"/>
    </source>
</evidence>
<evidence type="ECO:0000256" key="5">
    <source>
        <dbReference type="ARBA" id="ARBA00022989"/>
    </source>
</evidence>
<feature type="transmembrane region" description="Helical" evidence="7">
    <location>
        <begin position="277"/>
        <end position="298"/>
    </location>
</feature>
<feature type="transmembrane region" description="Helical" evidence="7">
    <location>
        <begin position="194"/>
        <end position="216"/>
    </location>
</feature>
<sequence>MLSGLTLWQALAVIAVGNLLWALVGLVAVSGPAAGTPSEVITRAMYGVRGNKVYIAVVAWFASVCYLAINWAAASVAAFSLVERLGIETGPVVKTAVITAIAVATLAISVYGHSAIIRLYVPFTLVLTAVFLVLSGFVAGHVDWGYRPAEPLHGPALWAAVSGGLALVASTPLSYSNSADFSRYLPRGTSPAAIAGWTTLGAYLPSVLFTALGALAATTLDMTDPQRGLEGVLPSWFQPVFILAVILGSICNNAMTAYSSGLALQVMGVRLLRAQSVVLDGVIGVALTLYALLVSNFLDSVSGMLELMVALMGPSIAIYAADILLRRNRYDGTALVDATRTSPFWYTGGVHRAGVAALVAGAVAAVLCLDTLAYTGPVARAAGMDLSLPAGLITAAALYLAMARPDRTAR</sequence>
<dbReference type="AlphaFoldDB" id="A0A7W8QKC6"/>
<feature type="transmembrane region" description="Helical" evidence="7">
    <location>
        <begin position="304"/>
        <end position="325"/>
    </location>
</feature>